<keyword evidence="2" id="KW-1185">Reference proteome</keyword>
<dbReference type="AlphaFoldDB" id="A0A151MG24"/>
<reference evidence="1 2" key="1">
    <citation type="journal article" date="2012" name="Genome Biol.">
        <title>Sequencing three crocodilian genomes to illuminate the evolution of archosaurs and amniotes.</title>
        <authorList>
            <person name="St John J.A."/>
            <person name="Braun E.L."/>
            <person name="Isberg S.R."/>
            <person name="Miles L.G."/>
            <person name="Chong A.Y."/>
            <person name="Gongora J."/>
            <person name="Dalzell P."/>
            <person name="Moran C."/>
            <person name="Bed'hom B."/>
            <person name="Abzhanov A."/>
            <person name="Burgess S.C."/>
            <person name="Cooksey A.M."/>
            <person name="Castoe T.A."/>
            <person name="Crawford N.G."/>
            <person name="Densmore L.D."/>
            <person name="Drew J.C."/>
            <person name="Edwards S.V."/>
            <person name="Faircloth B.C."/>
            <person name="Fujita M.K."/>
            <person name="Greenwold M.J."/>
            <person name="Hoffmann F.G."/>
            <person name="Howard J.M."/>
            <person name="Iguchi T."/>
            <person name="Janes D.E."/>
            <person name="Khan S.Y."/>
            <person name="Kohno S."/>
            <person name="de Koning A.J."/>
            <person name="Lance S.L."/>
            <person name="McCarthy F.M."/>
            <person name="McCormack J.E."/>
            <person name="Merchant M.E."/>
            <person name="Peterson D.G."/>
            <person name="Pollock D.D."/>
            <person name="Pourmand N."/>
            <person name="Raney B.J."/>
            <person name="Roessler K.A."/>
            <person name="Sanford J.R."/>
            <person name="Sawyer R.H."/>
            <person name="Schmidt C.J."/>
            <person name="Triplett E.W."/>
            <person name="Tuberville T.D."/>
            <person name="Venegas-Anaya M."/>
            <person name="Howard J.T."/>
            <person name="Jarvis E.D."/>
            <person name="Guillette L.J.Jr."/>
            <person name="Glenn T.C."/>
            <person name="Green R.E."/>
            <person name="Ray D.A."/>
        </authorList>
    </citation>
    <scope>NUCLEOTIDE SEQUENCE [LARGE SCALE GENOMIC DNA]</scope>
    <source>
        <strain evidence="1">KSC_2009_1</strain>
    </source>
</reference>
<name>A0A151MG24_ALLMI</name>
<gene>
    <name evidence="1" type="ORF">Y1Q_0005829</name>
</gene>
<accession>A0A151MG24</accession>
<proteinExistence type="predicted"/>
<sequence length="70" mass="7632">MAAAGGQLCSSAAQIQAKNGQIPLTKNQPLERFQEEFVISLQNTDTWDNCILSYAIWCIAESDSRIISAA</sequence>
<comment type="caution">
    <text evidence="1">The sequence shown here is derived from an EMBL/GenBank/DDBJ whole genome shotgun (WGS) entry which is preliminary data.</text>
</comment>
<evidence type="ECO:0000313" key="2">
    <source>
        <dbReference type="Proteomes" id="UP000050525"/>
    </source>
</evidence>
<evidence type="ECO:0000313" key="1">
    <source>
        <dbReference type="EMBL" id="KYO23476.1"/>
    </source>
</evidence>
<dbReference type="Proteomes" id="UP000050525">
    <property type="component" value="Unassembled WGS sequence"/>
</dbReference>
<dbReference type="EMBL" id="AKHW03006215">
    <property type="protein sequence ID" value="KYO23476.1"/>
    <property type="molecule type" value="Genomic_DNA"/>
</dbReference>
<organism evidence="1 2">
    <name type="scientific">Alligator mississippiensis</name>
    <name type="common">American alligator</name>
    <dbReference type="NCBI Taxonomy" id="8496"/>
    <lineage>
        <taxon>Eukaryota</taxon>
        <taxon>Metazoa</taxon>
        <taxon>Chordata</taxon>
        <taxon>Craniata</taxon>
        <taxon>Vertebrata</taxon>
        <taxon>Euteleostomi</taxon>
        <taxon>Archelosauria</taxon>
        <taxon>Archosauria</taxon>
        <taxon>Crocodylia</taxon>
        <taxon>Alligatoridae</taxon>
        <taxon>Alligatorinae</taxon>
        <taxon>Alligator</taxon>
    </lineage>
</organism>
<protein>
    <submittedName>
        <fullName evidence="1">Uncharacterized protein</fullName>
    </submittedName>
</protein>